<dbReference type="AlphaFoldDB" id="A0A2W5S898"/>
<dbReference type="EMBL" id="QFQS01000008">
    <property type="protein sequence ID" value="PZQ95315.1"/>
    <property type="molecule type" value="Genomic_DNA"/>
</dbReference>
<comment type="caution">
    <text evidence="1">The sequence shown here is derived from an EMBL/GenBank/DDBJ whole genome shotgun (WGS) entry which is preliminary data.</text>
</comment>
<organism evidence="1 2">
    <name type="scientific">Cereibacter sphaeroides</name>
    <name type="common">Rhodobacter sphaeroides</name>
    <dbReference type="NCBI Taxonomy" id="1063"/>
    <lineage>
        <taxon>Bacteria</taxon>
        <taxon>Pseudomonadati</taxon>
        <taxon>Pseudomonadota</taxon>
        <taxon>Alphaproteobacteria</taxon>
        <taxon>Rhodobacterales</taxon>
        <taxon>Paracoccaceae</taxon>
        <taxon>Cereibacter</taxon>
    </lineage>
</organism>
<gene>
    <name evidence="1" type="ORF">DI533_19840</name>
</gene>
<evidence type="ECO:0000313" key="2">
    <source>
        <dbReference type="Proteomes" id="UP000248975"/>
    </source>
</evidence>
<dbReference type="Proteomes" id="UP000248975">
    <property type="component" value="Unassembled WGS sequence"/>
</dbReference>
<name>A0A2W5S898_CERSP</name>
<accession>A0A2W5S898</accession>
<reference evidence="1 2" key="1">
    <citation type="submission" date="2017-08" db="EMBL/GenBank/DDBJ databases">
        <title>Infants hospitalized years apart are colonized by the same room-sourced microbial strains.</title>
        <authorList>
            <person name="Brooks B."/>
            <person name="Olm M.R."/>
            <person name="Firek B.A."/>
            <person name="Baker R."/>
            <person name="Thomas B.C."/>
            <person name="Morowitz M.J."/>
            <person name="Banfield J.F."/>
        </authorList>
    </citation>
    <scope>NUCLEOTIDE SEQUENCE [LARGE SCALE GENOMIC DNA]</scope>
    <source>
        <strain evidence="1">S2_003_000_R2_11</strain>
    </source>
</reference>
<sequence length="163" mass="18251">MIDFSVLPVSALFELHTDLMAELRRRDVVRSANNPTGDYGELLFAKAFGWTLNSNSSADADALDAEGVRYQIKCRRLATPKGSRQLGFIRRLPDHPFDMLAAVLLDGKFRVTRAALIPFEVVKPRSAYVDSVKAWRFILRESVWDIPGVTDVTAELRAAELSI</sequence>
<protein>
    <submittedName>
        <fullName evidence="1">Uncharacterized protein</fullName>
    </submittedName>
</protein>
<proteinExistence type="predicted"/>
<evidence type="ECO:0000313" key="1">
    <source>
        <dbReference type="EMBL" id="PZQ95315.1"/>
    </source>
</evidence>